<dbReference type="SMART" id="SM00822">
    <property type="entry name" value="PKS_KR"/>
    <property type="match status" value="1"/>
</dbReference>
<feature type="compositionally biased region" description="Low complexity" evidence="10">
    <location>
        <begin position="324"/>
        <end position="340"/>
    </location>
</feature>
<proteinExistence type="predicted"/>
<dbReference type="PANTHER" id="PTHR43550">
    <property type="entry name" value="3-KETODIHYDROSPHINGOSINE REDUCTASE"/>
    <property type="match status" value="1"/>
</dbReference>
<dbReference type="PRINTS" id="PR00081">
    <property type="entry name" value="GDHRDH"/>
</dbReference>
<dbReference type="KEGG" id="cre:CHLRE_17g702750v5"/>
<evidence type="ECO:0000256" key="1">
    <source>
        <dbReference type="ARBA" id="ARBA00004240"/>
    </source>
</evidence>
<dbReference type="InParanoid" id="A0A2K3CP34"/>
<dbReference type="FunFam" id="3.40.50.720:FF:000468">
    <property type="entry name" value="Short-chain dehydrogenase, putative"/>
    <property type="match status" value="1"/>
</dbReference>
<dbReference type="SUPFAM" id="SSF51735">
    <property type="entry name" value="NAD(P)-binding Rossmann-fold domains"/>
    <property type="match status" value="1"/>
</dbReference>
<comment type="pathway">
    <text evidence="3">Sphingolipid metabolism.</text>
</comment>
<dbReference type="EMBL" id="CM008978">
    <property type="protein sequence ID" value="PNW70028.1"/>
    <property type="molecule type" value="Genomic_DNA"/>
</dbReference>
<dbReference type="EC" id="1.1.1.102" evidence="9"/>
<protein>
    <recommendedName>
        <fullName evidence="9">3-dehydrosphinganine reductase</fullName>
        <ecNumber evidence="9">1.1.1.102</ecNumber>
    </recommendedName>
</protein>
<evidence type="ECO:0000256" key="10">
    <source>
        <dbReference type="SAM" id="MobiDB-lite"/>
    </source>
</evidence>
<dbReference type="GO" id="GO:0030148">
    <property type="term" value="P:sphingolipid biosynthetic process"/>
    <property type="evidence" value="ECO:0000318"/>
    <property type="project" value="GO_Central"/>
</dbReference>
<evidence type="ECO:0000313" key="14">
    <source>
        <dbReference type="Proteomes" id="UP000006906"/>
    </source>
</evidence>
<feature type="domain" description="Ketoreductase" evidence="12">
    <location>
        <begin position="11"/>
        <end position="197"/>
    </location>
</feature>
<evidence type="ECO:0000256" key="7">
    <source>
        <dbReference type="ARBA" id="ARBA00023002"/>
    </source>
</evidence>
<dbReference type="Proteomes" id="UP000006906">
    <property type="component" value="Chromosome 17"/>
</dbReference>
<evidence type="ECO:0000256" key="4">
    <source>
        <dbReference type="ARBA" id="ARBA00022824"/>
    </source>
</evidence>
<dbReference type="InterPro" id="IPR036291">
    <property type="entry name" value="NAD(P)-bd_dom_sf"/>
</dbReference>
<dbReference type="Pfam" id="PF00106">
    <property type="entry name" value="adh_short"/>
    <property type="match status" value="1"/>
</dbReference>
<dbReference type="InterPro" id="IPR057326">
    <property type="entry name" value="KR_dom"/>
</dbReference>
<dbReference type="GO" id="GO:0005789">
    <property type="term" value="C:endoplasmic reticulum membrane"/>
    <property type="evidence" value="ECO:0000318"/>
    <property type="project" value="GO_Central"/>
</dbReference>
<organism evidence="13 14">
    <name type="scientific">Chlamydomonas reinhardtii</name>
    <name type="common">Chlamydomonas smithii</name>
    <dbReference type="NCBI Taxonomy" id="3055"/>
    <lineage>
        <taxon>Eukaryota</taxon>
        <taxon>Viridiplantae</taxon>
        <taxon>Chlorophyta</taxon>
        <taxon>core chlorophytes</taxon>
        <taxon>Chlorophyceae</taxon>
        <taxon>CS clade</taxon>
        <taxon>Chlamydomonadales</taxon>
        <taxon>Chlamydomonadaceae</taxon>
        <taxon>Chlamydomonas</taxon>
    </lineage>
</organism>
<evidence type="ECO:0000256" key="5">
    <source>
        <dbReference type="ARBA" id="ARBA00022857"/>
    </source>
</evidence>
<name>A0A2K3CP34_CHLRE</name>
<dbReference type="CDD" id="cd08939">
    <property type="entry name" value="KDSR-like_SDR_c"/>
    <property type="match status" value="1"/>
</dbReference>
<keyword evidence="4" id="KW-0256">Endoplasmic reticulum</keyword>
<comment type="subcellular location">
    <subcellularLocation>
        <location evidence="1">Endoplasmic reticulum</location>
    </subcellularLocation>
</comment>
<evidence type="ECO:0000256" key="8">
    <source>
        <dbReference type="ARBA" id="ARBA00023098"/>
    </source>
</evidence>
<keyword evidence="11" id="KW-1133">Transmembrane helix</keyword>
<dbReference type="InterPro" id="IPR002347">
    <property type="entry name" value="SDR_fam"/>
</dbReference>
<gene>
    <name evidence="13" type="ORF">CHLRE_17g702750v5</name>
</gene>
<keyword evidence="11" id="KW-0472">Membrane</keyword>
<dbReference type="FunCoup" id="A0A2K3CP34">
    <property type="interactions" value="1863"/>
</dbReference>
<dbReference type="Gramene" id="PNW70028">
    <property type="protein sequence ID" value="PNW70028"/>
    <property type="gene ID" value="CHLRE_17g702750v5"/>
</dbReference>
<keyword evidence="11" id="KW-0812">Transmembrane</keyword>
<dbReference type="GO" id="GO:0006666">
    <property type="term" value="P:3-keto-sphinganine metabolic process"/>
    <property type="evidence" value="ECO:0000318"/>
    <property type="project" value="GO_Central"/>
</dbReference>
<evidence type="ECO:0000259" key="12">
    <source>
        <dbReference type="SMART" id="SM00822"/>
    </source>
</evidence>
<sequence length="340" mass="35712">MFGKRLDLTGKHALITGGSTGIGLALAAECVRAKANITIVARTEATLKAAKAQLEELSQKLGTGSRVAYQAVDVTDVQKVAEGLAAAVQEFGPVDLVVCNAGGARCGYFHEIELSDFNRQMQVNYFGVLHVVHAVYPDMVRRNQGHIVIVGSALSTFGMVGYSSYCPSKYAVKGLADCLRNELQGTRVKVSFAQPPDTDTPGFVEENKSKPPETKEISEAGATLYKPEKVAACLMSGIRSGAYLLPNPDPGLAFLALTSQGLLPRSFPGILLELLAALVAPLVQWGFAAMFDRVSRKFAPRRFDKLWGGMEAASAKAGGGGGSTEKASALGSASGSGAAL</sequence>
<dbReference type="PANTHER" id="PTHR43550:SF3">
    <property type="entry name" value="3-KETODIHYDROSPHINGOSINE REDUCTASE"/>
    <property type="match status" value="1"/>
</dbReference>
<dbReference type="AlphaFoldDB" id="A0A2K3CP34"/>
<comment type="pathway">
    <text evidence="2">Lipid metabolism; sphingolipid metabolism.</text>
</comment>
<evidence type="ECO:0000256" key="2">
    <source>
        <dbReference type="ARBA" id="ARBA00004760"/>
    </source>
</evidence>
<dbReference type="OMA" id="PRQWGFF"/>
<evidence type="ECO:0000256" key="6">
    <source>
        <dbReference type="ARBA" id="ARBA00022919"/>
    </source>
</evidence>
<evidence type="ECO:0000256" key="3">
    <source>
        <dbReference type="ARBA" id="ARBA00004991"/>
    </source>
</evidence>
<dbReference type="STRING" id="3055.A0A2K3CP34"/>
<keyword evidence="6" id="KW-0746">Sphingolipid metabolism</keyword>
<dbReference type="InterPro" id="IPR045022">
    <property type="entry name" value="KDSR-like"/>
</dbReference>
<dbReference type="GeneID" id="5717272"/>
<feature type="transmembrane region" description="Helical" evidence="11">
    <location>
        <begin position="270"/>
        <end position="291"/>
    </location>
</feature>
<reference evidence="13 14" key="1">
    <citation type="journal article" date="2007" name="Science">
        <title>The Chlamydomonas genome reveals the evolution of key animal and plant functions.</title>
        <authorList>
            <person name="Merchant S.S."/>
            <person name="Prochnik S.E."/>
            <person name="Vallon O."/>
            <person name="Harris E.H."/>
            <person name="Karpowicz S.J."/>
            <person name="Witman G.B."/>
            <person name="Terry A."/>
            <person name="Salamov A."/>
            <person name="Fritz-Laylin L.K."/>
            <person name="Marechal-Drouard L."/>
            <person name="Marshall W.F."/>
            <person name="Qu L.H."/>
            <person name="Nelson D.R."/>
            <person name="Sanderfoot A.A."/>
            <person name="Spalding M.H."/>
            <person name="Kapitonov V.V."/>
            <person name="Ren Q."/>
            <person name="Ferris P."/>
            <person name="Lindquist E."/>
            <person name="Shapiro H."/>
            <person name="Lucas S.M."/>
            <person name="Grimwood J."/>
            <person name="Schmutz J."/>
            <person name="Cardol P."/>
            <person name="Cerutti H."/>
            <person name="Chanfreau G."/>
            <person name="Chen C.L."/>
            <person name="Cognat V."/>
            <person name="Croft M.T."/>
            <person name="Dent R."/>
            <person name="Dutcher S."/>
            <person name="Fernandez E."/>
            <person name="Fukuzawa H."/>
            <person name="Gonzalez-Ballester D."/>
            <person name="Gonzalez-Halphen D."/>
            <person name="Hallmann A."/>
            <person name="Hanikenne M."/>
            <person name="Hippler M."/>
            <person name="Inwood W."/>
            <person name="Jabbari K."/>
            <person name="Kalanon M."/>
            <person name="Kuras R."/>
            <person name="Lefebvre P.A."/>
            <person name="Lemaire S.D."/>
            <person name="Lobanov A.V."/>
            <person name="Lohr M."/>
            <person name="Manuell A."/>
            <person name="Meier I."/>
            <person name="Mets L."/>
            <person name="Mittag M."/>
            <person name="Mittelmeier T."/>
            <person name="Moroney J.V."/>
            <person name="Moseley J."/>
            <person name="Napoli C."/>
            <person name="Nedelcu A.M."/>
            <person name="Niyogi K."/>
            <person name="Novoselov S.V."/>
            <person name="Paulsen I.T."/>
            <person name="Pazour G."/>
            <person name="Purton S."/>
            <person name="Ral J.P."/>
            <person name="Riano-Pachon D.M."/>
            <person name="Riekhof W."/>
            <person name="Rymarquis L."/>
            <person name="Schroda M."/>
            <person name="Stern D."/>
            <person name="Umen J."/>
            <person name="Willows R."/>
            <person name="Wilson N."/>
            <person name="Zimmer S.L."/>
            <person name="Allmer J."/>
            <person name="Balk J."/>
            <person name="Bisova K."/>
            <person name="Chen C.J."/>
            <person name="Elias M."/>
            <person name="Gendler K."/>
            <person name="Hauser C."/>
            <person name="Lamb M.R."/>
            <person name="Ledford H."/>
            <person name="Long J.C."/>
            <person name="Minagawa J."/>
            <person name="Page M.D."/>
            <person name="Pan J."/>
            <person name="Pootakham W."/>
            <person name="Roje S."/>
            <person name="Rose A."/>
            <person name="Stahlberg E."/>
            <person name="Terauchi A.M."/>
            <person name="Yang P."/>
            <person name="Ball S."/>
            <person name="Bowler C."/>
            <person name="Dieckmann C.L."/>
            <person name="Gladyshev V.N."/>
            <person name="Green P."/>
            <person name="Jorgensen R."/>
            <person name="Mayfield S."/>
            <person name="Mueller-Roeber B."/>
            <person name="Rajamani S."/>
            <person name="Sayre R.T."/>
            <person name="Brokstein P."/>
            <person name="Dubchak I."/>
            <person name="Goodstein D."/>
            <person name="Hornick L."/>
            <person name="Huang Y.W."/>
            <person name="Jhaveri J."/>
            <person name="Luo Y."/>
            <person name="Martinez D."/>
            <person name="Ngau W.C."/>
            <person name="Otillar B."/>
            <person name="Poliakov A."/>
            <person name="Porter A."/>
            <person name="Szajkowski L."/>
            <person name="Werner G."/>
            <person name="Zhou K."/>
            <person name="Grigoriev I.V."/>
            <person name="Rokhsar D.S."/>
            <person name="Grossman A.R."/>
        </authorList>
    </citation>
    <scope>NUCLEOTIDE SEQUENCE [LARGE SCALE GENOMIC DNA]</scope>
    <source>
        <strain evidence="14">CC-503</strain>
    </source>
</reference>
<keyword evidence="5" id="KW-0521">NADP</keyword>
<keyword evidence="7" id="KW-0560">Oxidoreductase</keyword>
<dbReference type="GO" id="GO:0047560">
    <property type="term" value="F:3-dehydrosphinganine reductase activity"/>
    <property type="evidence" value="ECO:0000318"/>
    <property type="project" value="GO_Central"/>
</dbReference>
<dbReference type="PaxDb" id="3055-EDP04696"/>
<accession>A0A2K3CP34</accession>
<dbReference type="RefSeq" id="XP_001691588.2">
    <property type="nucleotide sequence ID" value="XM_001691536.2"/>
</dbReference>
<keyword evidence="14" id="KW-1185">Reference proteome</keyword>
<dbReference type="OrthoDB" id="37659at2759"/>
<evidence type="ECO:0000313" key="13">
    <source>
        <dbReference type="EMBL" id="PNW70028.1"/>
    </source>
</evidence>
<keyword evidence="8" id="KW-0443">Lipid metabolism</keyword>
<evidence type="ECO:0000256" key="9">
    <source>
        <dbReference type="ARBA" id="ARBA00026112"/>
    </source>
</evidence>
<evidence type="ECO:0000256" key="11">
    <source>
        <dbReference type="SAM" id="Phobius"/>
    </source>
</evidence>
<dbReference type="Gene3D" id="3.40.50.720">
    <property type="entry name" value="NAD(P)-binding Rossmann-like Domain"/>
    <property type="match status" value="1"/>
</dbReference>
<feature type="region of interest" description="Disordered" evidence="10">
    <location>
        <begin position="315"/>
        <end position="340"/>
    </location>
</feature>